<evidence type="ECO:0000313" key="1">
    <source>
        <dbReference type="EMBL" id="JAD91340.1"/>
    </source>
</evidence>
<protein>
    <submittedName>
        <fullName evidence="1">Uncharacterized protein</fullName>
    </submittedName>
</protein>
<sequence length="16" mass="2080">MQSWNYELLKMKTNFF</sequence>
<organism evidence="1">
    <name type="scientific">Arundo donax</name>
    <name type="common">Giant reed</name>
    <name type="synonym">Donax arundinaceus</name>
    <dbReference type="NCBI Taxonomy" id="35708"/>
    <lineage>
        <taxon>Eukaryota</taxon>
        <taxon>Viridiplantae</taxon>
        <taxon>Streptophyta</taxon>
        <taxon>Embryophyta</taxon>
        <taxon>Tracheophyta</taxon>
        <taxon>Spermatophyta</taxon>
        <taxon>Magnoliopsida</taxon>
        <taxon>Liliopsida</taxon>
        <taxon>Poales</taxon>
        <taxon>Poaceae</taxon>
        <taxon>PACMAD clade</taxon>
        <taxon>Arundinoideae</taxon>
        <taxon>Arundineae</taxon>
        <taxon>Arundo</taxon>
    </lineage>
</organism>
<reference evidence="1" key="2">
    <citation type="journal article" date="2015" name="Data Brief">
        <title>Shoot transcriptome of the giant reed, Arundo donax.</title>
        <authorList>
            <person name="Barrero R.A."/>
            <person name="Guerrero F.D."/>
            <person name="Moolhuijzen P."/>
            <person name="Goolsby J.A."/>
            <person name="Tidwell J."/>
            <person name="Bellgard S.E."/>
            <person name="Bellgard M.I."/>
        </authorList>
    </citation>
    <scope>NUCLEOTIDE SEQUENCE</scope>
    <source>
        <tissue evidence="1">Shoot tissue taken approximately 20 cm above the soil surface</tissue>
    </source>
</reference>
<reference evidence="1" key="1">
    <citation type="submission" date="2014-09" db="EMBL/GenBank/DDBJ databases">
        <authorList>
            <person name="Magalhaes I.L.F."/>
            <person name="Oliveira U."/>
            <person name="Santos F.R."/>
            <person name="Vidigal T.H.D.A."/>
            <person name="Brescovit A.D."/>
            <person name="Santos A.J."/>
        </authorList>
    </citation>
    <scope>NUCLEOTIDE SEQUENCE</scope>
    <source>
        <tissue evidence="1">Shoot tissue taken approximately 20 cm above the soil surface</tissue>
    </source>
</reference>
<dbReference type="EMBL" id="GBRH01206555">
    <property type="protein sequence ID" value="JAD91340.1"/>
    <property type="molecule type" value="Transcribed_RNA"/>
</dbReference>
<name>A0A0A9E090_ARUDO</name>
<dbReference type="AlphaFoldDB" id="A0A0A9E090"/>
<accession>A0A0A9E090</accession>
<proteinExistence type="predicted"/>